<dbReference type="EMBL" id="CAJVQA010042610">
    <property type="protein sequence ID" value="CAG8815012.1"/>
    <property type="molecule type" value="Genomic_DNA"/>
</dbReference>
<keyword evidence="2" id="KW-1185">Reference proteome</keyword>
<dbReference type="AlphaFoldDB" id="A0A9N9PFE5"/>
<name>A0A9N9PFE5_9GLOM</name>
<organism evidence="1 2">
    <name type="scientific">Cetraspora pellucida</name>
    <dbReference type="NCBI Taxonomy" id="1433469"/>
    <lineage>
        <taxon>Eukaryota</taxon>
        <taxon>Fungi</taxon>
        <taxon>Fungi incertae sedis</taxon>
        <taxon>Mucoromycota</taxon>
        <taxon>Glomeromycotina</taxon>
        <taxon>Glomeromycetes</taxon>
        <taxon>Diversisporales</taxon>
        <taxon>Gigasporaceae</taxon>
        <taxon>Cetraspora</taxon>
    </lineage>
</organism>
<sequence>EAHIYLPSKLHLLSEHTFISQKLLYQYLDTPLKSQIHETLNLNIAIYNIQGFNDTEKKLLLEEY</sequence>
<feature type="non-terminal residue" evidence="1">
    <location>
        <position position="1"/>
    </location>
</feature>
<evidence type="ECO:0000313" key="2">
    <source>
        <dbReference type="Proteomes" id="UP000789759"/>
    </source>
</evidence>
<feature type="non-terminal residue" evidence="1">
    <location>
        <position position="64"/>
    </location>
</feature>
<evidence type="ECO:0000313" key="1">
    <source>
        <dbReference type="EMBL" id="CAG8815012.1"/>
    </source>
</evidence>
<proteinExistence type="predicted"/>
<dbReference type="Proteomes" id="UP000789759">
    <property type="component" value="Unassembled WGS sequence"/>
</dbReference>
<protein>
    <submittedName>
        <fullName evidence="1">10984_t:CDS:1</fullName>
    </submittedName>
</protein>
<comment type="caution">
    <text evidence="1">The sequence shown here is derived from an EMBL/GenBank/DDBJ whole genome shotgun (WGS) entry which is preliminary data.</text>
</comment>
<gene>
    <name evidence="1" type="ORF">CPELLU_LOCUS19088</name>
</gene>
<accession>A0A9N9PFE5</accession>
<reference evidence="1" key="1">
    <citation type="submission" date="2021-06" db="EMBL/GenBank/DDBJ databases">
        <authorList>
            <person name="Kallberg Y."/>
            <person name="Tangrot J."/>
            <person name="Rosling A."/>
        </authorList>
    </citation>
    <scope>NUCLEOTIDE SEQUENCE</scope>
    <source>
        <strain evidence="1">FL966</strain>
    </source>
</reference>